<protein>
    <recommendedName>
        <fullName evidence="2">ATP-grasp domain-containing protein</fullName>
    </recommendedName>
</protein>
<keyword evidence="1" id="KW-0547">Nucleotide-binding</keyword>
<dbReference type="PROSITE" id="PS50975">
    <property type="entry name" value="ATP_GRASP"/>
    <property type="match status" value="1"/>
</dbReference>
<keyword evidence="4" id="KW-1185">Reference proteome</keyword>
<dbReference type="InterPro" id="IPR003806">
    <property type="entry name" value="ATP-grasp_PylC-type"/>
</dbReference>
<organism evidence="3 4">
    <name type="scientific">Metabacillus litoralis</name>
    <dbReference type="NCBI Taxonomy" id="152268"/>
    <lineage>
        <taxon>Bacteria</taxon>
        <taxon>Bacillati</taxon>
        <taxon>Bacillota</taxon>
        <taxon>Bacilli</taxon>
        <taxon>Bacillales</taxon>
        <taxon>Bacillaceae</taxon>
        <taxon>Metabacillus</taxon>
    </lineage>
</organism>
<evidence type="ECO:0000256" key="1">
    <source>
        <dbReference type="PROSITE-ProRule" id="PRU00409"/>
    </source>
</evidence>
<dbReference type="RefSeq" id="WP_066337440.1">
    <property type="nucleotide sequence ID" value="NZ_LWSG01000042.1"/>
</dbReference>
<evidence type="ECO:0000259" key="2">
    <source>
        <dbReference type="PROSITE" id="PS50975"/>
    </source>
</evidence>
<dbReference type="Gene3D" id="3.30.470.20">
    <property type="entry name" value="ATP-grasp fold, B domain"/>
    <property type="match status" value="1"/>
</dbReference>
<keyword evidence="1" id="KW-0067">ATP-binding</keyword>
<dbReference type="AlphaFoldDB" id="A0A179SQB8"/>
<feature type="domain" description="ATP-grasp" evidence="2">
    <location>
        <begin position="122"/>
        <end position="303"/>
    </location>
</feature>
<dbReference type="Gene3D" id="3.40.50.20">
    <property type="match status" value="1"/>
</dbReference>
<comment type="caution">
    <text evidence="3">The sequence shown here is derived from an EMBL/GenBank/DDBJ whole genome shotgun (WGS) entry which is preliminary data.</text>
</comment>
<reference evidence="4" key="1">
    <citation type="submission" date="2016-04" db="EMBL/GenBank/DDBJ databases">
        <authorList>
            <person name="Lyu Z."/>
            <person name="Lyu W."/>
        </authorList>
    </citation>
    <scope>NUCLEOTIDE SEQUENCE [LARGE SCALE GENOMIC DNA]</scope>
    <source>
        <strain evidence="4">C44</strain>
    </source>
</reference>
<evidence type="ECO:0000313" key="4">
    <source>
        <dbReference type="Proteomes" id="UP000078534"/>
    </source>
</evidence>
<dbReference type="Pfam" id="PF02655">
    <property type="entry name" value="ATP-grasp_3"/>
    <property type="match status" value="1"/>
</dbReference>
<dbReference type="SUPFAM" id="SSF56059">
    <property type="entry name" value="Glutathione synthetase ATP-binding domain-like"/>
    <property type="match status" value="1"/>
</dbReference>
<sequence>MNIKRKRVLITGARAPVTLHLCRVLENGGMDVYTADSVPYALAKTTNRIKEFFLYPSPKYETKEFINCLIQIIKKRRIDILMPTCEETFYVSMYKEQLSTYCDVIVDDLEKMRLLHHKERFIRFVEELGLNTPKTKLLVSQVNLPVLMKEFHSDLVLKKVYSRFSDSVIFLKEGEDLPVQVFEDSLWIVQERIYGNQYCSYGCARNGKLLAHSVYKSEFTAGLGATLSYQYTEKPEIEQFVKLIVAKLSFTGQISFDFIVTHAGVAIPIECNPRATSGLHLFGKEIANVISGEQKDLLYPKNETKEAIKLGVLLYGRNNFKSMKQVKRWFQILATYKDITFRKNDIKPFFYQFVSMYFLWRASRINKLTMLEQSTYDISWDGEHS</sequence>
<dbReference type="Proteomes" id="UP000078534">
    <property type="component" value="Unassembled WGS sequence"/>
</dbReference>
<dbReference type="GO" id="GO:0005524">
    <property type="term" value="F:ATP binding"/>
    <property type="evidence" value="ECO:0007669"/>
    <property type="project" value="UniProtKB-UniRule"/>
</dbReference>
<evidence type="ECO:0000313" key="3">
    <source>
        <dbReference type="EMBL" id="OAS83210.1"/>
    </source>
</evidence>
<name>A0A179SQB8_9BACI</name>
<accession>A0A179SQB8</accession>
<dbReference type="EMBL" id="LWSG01000042">
    <property type="protein sequence ID" value="OAS83210.1"/>
    <property type="molecule type" value="Genomic_DNA"/>
</dbReference>
<dbReference type="NCBIfam" id="NF005315">
    <property type="entry name" value="PRK06849.1"/>
    <property type="match status" value="1"/>
</dbReference>
<proteinExistence type="predicted"/>
<dbReference type="STRING" id="152268.A6K24_08810"/>
<dbReference type="GO" id="GO:0046872">
    <property type="term" value="F:metal ion binding"/>
    <property type="evidence" value="ECO:0007669"/>
    <property type="project" value="InterPro"/>
</dbReference>
<dbReference type="OrthoDB" id="40611at2"/>
<gene>
    <name evidence="3" type="ORF">A6K24_08810</name>
</gene>
<dbReference type="InterPro" id="IPR011761">
    <property type="entry name" value="ATP-grasp"/>
</dbReference>